<keyword evidence="3" id="KW-1185">Reference proteome</keyword>
<keyword evidence="1" id="KW-0472">Membrane</keyword>
<accession>A0A9K3NGX2</accession>
<dbReference type="Proteomes" id="UP000215914">
    <property type="component" value="Unassembled WGS sequence"/>
</dbReference>
<comment type="caution">
    <text evidence="2">The sequence shown here is derived from an EMBL/GenBank/DDBJ whole genome shotgun (WGS) entry which is preliminary data.</text>
</comment>
<reference evidence="2" key="1">
    <citation type="journal article" date="2017" name="Nature">
        <title>The sunflower genome provides insights into oil metabolism, flowering and Asterid evolution.</title>
        <authorList>
            <person name="Badouin H."/>
            <person name="Gouzy J."/>
            <person name="Grassa C.J."/>
            <person name="Murat F."/>
            <person name="Staton S.E."/>
            <person name="Cottret L."/>
            <person name="Lelandais-Briere C."/>
            <person name="Owens G.L."/>
            <person name="Carrere S."/>
            <person name="Mayjonade B."/>
            <person name="Legrand L."/>
            <person name="Gill N."/>
            <person name="Kane N.C."/>
            <person name="Bowers J.E."/>
            <person name="Hubner S."/>
            <person name="Bellec A."/>
            <person name="Berard A."/>
            <person name="Berges H."/>
            <person name="Blanchet N."/>
            <person name="Boniface M.C."/>
            <person name="Brunel D."/>
            <person name="Catrice O."/>
            <person name="Chaidir N."/>
            <person name="Claudel C."/>
            <person name="Donnadieu C."/>
            <person name="Faraut T."/>
            <person name="Fievet G."/>
            <person name="Helmstetter N."/>
            <person name="King M."/>
            <person name="Knapp S.J."/>
            <person name="Lai Z."/>
            <person name="Le Paslier M.C."/>
            <person name="Lippi Y."/>
            <person name="Lorenzon L."/>
            <person name="Mandel J.R."/>
            <person name="Marage G."/>
            <person name="Marchand G."/>
            <person name="Marquand E."/>
            <person name="Bret-Mestries E."/>
            <person name="Morien E."/>
            <person name="Nambeesan S."/>
            <person name="Nguyen T."/>
            <person name="Pegot-Espagnet P."/>
            <person name="Pouilly N."/>
            <person name="Raftis F."/>
            <person name="Sallet E."/>
            <person name="Schiex T."/>
            <person name="Thomas J."/>
            <person name="Vandecasteele C."/>
            <person name="Vares D."/>
            <person name="Vear F."/>
            <person name="Vautrin S."/>
            <person name="Crespi M."/>
            <person name="Mangin B."/>
            <person name="Burke J.M."/>
            <person name="Salse J."/>
            <person name="Munos S."/>
            <person name="Vincourt P."/>
            <person name="Rieseberg L.H."/>
            <person name="Langlade N.B."/>
        </authorList>
    </citation>
    <scope>NUCLEOTIDE SEQUENCE</scope>
    <source>
        <tissue evidence="2">Leaves</tissue>
    </source>
</reference>
<keyword evidence="1" id="KW-1133">Transmembrane helix</keyword>
<organism evidence="2 3">
    <name type="scientific">Helianthus annuus</name>
    <name type="common">Common sunflower</name>
    <dbReference type="NCBI Taxonomy" id="4232"/>
    <lineage>
        <taxon>Eukaryota</taxon>
        <taxon>Viridiplantae</taxon>
        <taxon>Streptophyta</taxon>
        <taxon>Embryophyta</taxon>
        <taxon>Tracheophyta</taxon>
        <taxon>Spermatophyta</taxon>
        <taxon>Magnoliopsida</taxon>
        <taxon>eudicotyledons</taxon>
        <taxon>Gunneridae</taxon>
        <taxon>Pentapetalae</taxon>
        <taxon>asterids</taxon>
        <taxon>campanulids</taxon>
        <taxon>Asterales</taxon>
        <taxon>Asteraceae</taxon>
        <taxon>Asteroideae</taxon>
        <taxon>Heliantheae alliance</taxon>
        <taxon>Heliantheae</taxon>
        <taxon>Helianthus</taxon>
    </lineage>
</organism>
<dbReference type="EMBL" id="MNCJ02000322">
    <property type="protein sequence ID" value="KAF5799088.1"/>
    <property type="molecule type" value="Genomic_DNA"/>
</dbReference>
<dbReference type="AlphaFoldDB" id="A0A9K3NGX2"/>
<protein>
    <submittedName>
        <fullName evidence="2">Uncharacterized protein</fullName>
    </submittedName>
</protein>
<evidence type="ECO:0000313" key="3">
    <source>
        <dbReference type="Proteomes" id="UP000215914"/>
    </source>
</evidence>
<evidence type="ECO:0000256" key="1">
    <source>
        <dbReference type="SAM" id="Phobius"/>
    </source>
</evidence>
<sequence>MALDTLKVTTIFYTNFPIKISFFFFPIIVIGEHVYLCLCFTTIWLCWKGIDEQVEDLGNQNKYKTTQVL</sequence>
<reference evidence="2" key="2">
    <citation type="submission" date="2020-06" db="EMBL/GenBank/DDBJ databases">
        <title>Helianthus annuus Genome sequencing and assembly Release 2.</title>
        <authorList>
            <person name="Gouzy J."/>
            <person name="Langlade N."/>
            <person name="Munos S."/>
        </authorList>
    </citation>
    <scope>NUCLEOTIDE SEQUENCE</scope>
    <source>
        <tissue evidence="2">Leaves</tissue>
    </source>
</reference>
<feature type="transmembrane region" description="Helical" evidence="1">
    <location>
        <begin position="20"/>
        <end position="47"/>
    </location>
</feature>
<gene>
    <name evidence="2" type="ORF">HanXRQr2_Chr07g0300531</name>
</gene>
<evidence type="ECO:0000313" key="2">
    <source>
        <dbReference type="EMBL" id="KAF5799088.1"/>
    </source>
</evidence>
<dbReference type="Gramene" id="mRNA:HanXRQr2_Chr07g0300531">
    <property type="protein sequence ID" value="CDS:HanXRQr2_Chr07g0300531.1"/>
    <property type="gene ID" value="HanXRQr2_Chr07g0300531"/>
</dbReference>
<name>A0A9K3NGX2_HELAN</name>
<keyword evidence="1" id="KW-0812">Transmembrane</keyword>
<proteinExistence type="predicted"/>